<dbReference type="RefSeq" id="WP_135172967.1">
    <property type="nucleotide sequence ID" value="NZ_SPQT01000001.1"/>
</dbReference>
<dbReference type="InterPro" id="IPR009057">
    <property type="entry name" value="Homeodomain-like_sf"/>
</dbReference>
<evidence type="ECO:0000313" key="6">
    <source>
        <dbReference type="EMBL" id="TFV51225.1"/>
    </source>
</evidence>
<feature type="DNA-binding region" description="H-T-H motif" evidence="4">
    <location>
        <begin position="34"/>
        <end position="53"/>
    </location>
</feature>
<dbReference type="Gene3D" id="1.10.357.10">
    <property type="entry name" value="Tetracycline Repressor, domain 2"/>
    <property type="match status" value="1"/>
</dbReference>
<dbReference type="PANTHER" id="PTHR30055:SF151">
    <property type="entry name" value="TRANSCRIPTIONAL REGULATORY PROTEIN"/>
    <property type="match status" value="1"/>
</dbReference>
<organism evidence="6 7">
    <name type="scientific">Bradyrhizobium niftali</name>
    <dbReference type="NCBI Taxonomy" id="2560055"/>
    <lineage>
        <taxon>Bacteria</taxon>
        <taxon>Pseudomonadati</taxon>
        <taxon>Pseudomonadota</taxon>
        <taxon>Alphaproteobacteria</taxon>
        <taxon>Hyphomicrobiales</taxon>
        <taxon>Nitrobacteraceae</taxon>
        <taxon>Bradyrhizobium</taxon>
    </lineage>
</organism>
<protein>
    <submittedName>
        <fullName evidence="6">TetR/AcrR family transcriptional regulator</fullName>
    </submittedName>
</protein>
<evidence type="ECO:0000256" key="2">
    <source>
        <dbReference type="ARBA" id="ARBA00023125"/>
    </source>
</evidence>
<accession>A0A4Y9M873</accession>
<dbReference type="PANTHER" id="PTHR30055">
    <property type="entry name" value="HTH-TYPE TRANSCRIPTIONAL REGULATOR RUTR"/>
    <property type="match status" value="1"/>
</dbReference>
<keyword evidence="7" id="KW-1185">Reference proteome</keyword>
<dbReference type="InterPro" id="IPR041478">
    <property type="entry name" value="TetR_C_27"/>
</dbReference>
<dbReference type="GO" id="GO:0003700">
    <property type="term" value="F:DNA-binding transcription factor activity"/>
    <property type="evidence" value="ECO:0007669"/>
    <property type="project" value="TreeGrafter"/>
</dbReference>
<dbReference type="PRINTS" id="PR00455">
    <property type="entry name" value="HTHTETR"/>
</dbReference>
<dbReference type="GO" id="GO:0000976">
    <property type="term" value="F:transcription cis-regulatory region binding"/>
    <property type="evidence" value="ECO:0007669"/>
    <property type="project" value="TreeGrafter"/>
</dbReference>
<dbReference type="Pfam" id="PF17935">
    <property type="entry name" value="TetR_C_27"/>
    <property type="match status" value="1"/>
</dbReference>
<evidence type="ECO:0000256" key="4">
    <source>
        <dbReference type="PROSITE-ProRule" id="PRU00335"/>
    </source>
</evidence>
<dbReference type="InterPro" id="IPR050109">
    <property type="entry name" value="HTH-type_TetR-like_transc_reg"/>
</dbReference>
<keyword evidence="3" id="KW-0804">Transcription</keyword>
<dbReference type="SUPFAM" id="SSF46689">
    <property type="entry name" value="Homeodomain-like"/>
    <property type="match status" value="1"/>
</dbReference>
<proteinExistence type="predicted"/>
<evidence type="ECO:0000256" key="3">
    <source>
        <dbReference type="ARBA" id="ARBA00023163"/>
    </source>
</evidence>
<dbReference type="EMBL" id="SPQT01000001">
    <property type="protein sequence ID" value="TFV51225.1"/>
    <property type="molecule type" value="Genomic_DNA"/>
</dbReference>
<evidence type="ECO:0000313" key="7">
    <source>
        <dbReference type="Proteomes" id="UP000297966"/>
    </source>
</evidence>
<evidence type="ECO:0000256" key="1">
    <source>
        <dbReference type="ARBA" id="ARBA00023015"/>
    </source>
</evidence>
<dbReference type="Pfam" id="PF00440">
    <property type="entry name" value="TetR_N"/>
    <property type="match status" value="1"/>
</dbReference>
<comment type="caution">
    <text evidence="6">The sequence shown here is derived from an EMBL/GenBank/DDBJ whole genome shotgun (WGS) entry which is preliminary data.</text>
</comment>
<gene>
    <name evidence="6" type="ORF">E4K65_03880</name>
</gene>
<keyword evidence="2 4" id="KW-0238">DNA-binding</keyword>
<reference evidence="6 7" key="1">
    <citation type="submission" date="2019-03" db="EMBL/GenBank/DDBJ databases">
        <title>Bradyrhizobium diversity isolated from nodules of Chamaecrista fasciculata.</title>
        <authorList>
            <person name="Klepa M.S."/>
            <person name="Urquiaga M.O."/>
            <person name="Hungria M."/>
            <person name="Delamuta J.R."/>
        </authorList>
    </citation>
    <scope>NUCLEOTIDE SEQUENCE [LARGE SCALE GENOMIC DNA]</scope>
    <source>
        <strain evidence="6 7">CNPSo 3448</strain>
    </source>
</reference>
<dbReference type="PROSITE" id="PS50977">
    <property type="entry name" value="HTH_TETR_2"/>
    <property type="match status" value="1"/>
</dbReference>
<name>A0A4Y9M873_9BRAD</name>
<dbReference type="OrthoDB" id="9802802at2"/>
<sequence>MKHKNLAAEHSATCRRILDAATRLYRMMGHRKTSVADIARECSMSPANVYRFFSSKQAMNDAVADRLFAEVITLATEASVTPRTPAERLRATLAAIEKCHADRFLNEKHLHELVVISIREDWLVSRSFTERIESIVADIVSEGIARHQFQSGDSIILGRCLLVTTAVFCNPRLIATTGGFHRPNLEQIMDFAIGALRGDSIIHFTGDQLHASREPVRAGSTSPVR</sequence>
<dbReference type="Proteomes" id="UP000297966">
    <property type="component" value="Unassembled WGS sequence"/>
</dbReference>
<dbReference type="InterPro" id="IPR001647">
    <property type="entry name" value="HTH_TetR"/>
</dbReference>
<dbReference type="AlphaFoldDB" id="A0A4Y9M873"/>
<feature type="domain" description="HTH tetR-type" evidence="5">
    <location>
        <begin position="11"/>
        <end position="71"/>
    </location>
</feature>
<evidence type="ECO:0000259" key="5">
    <source>
        <dbReference type="PROSITE" id="PS50977"/>
    </source>
</evidence>
<keyword evidence="1" id="KW-0805">Transcription regulation</keyword>